<organism evidence="1 2">
    <name type="scientific">Rhizophagus irregularis</name>
    <dbReference type="NCBI Taxonomy" id="588596"/>
    <lineage>
        <taxon>Eukaryota</taxon>
        <taxon>Fungi</taxon>
        <taxon>Fungi incertae sedis</taxon>
        <taxon>Mucoromycota</taxon>
        <taxon>Glomeromycotina</taxon>
        <taxon>Glomeromycetes</taxon>
        <taxon>Glomerales</taxon>
        <taxon>Glomeraceae</taxon>
        <taxon>Rhizophagus</taxon>
    </lineage>
</organism>
<dbReference type="OrthoDB" id="2346374at2759"/>
<dbReference type="VEuPathDB" id="FungiDB:RhiirFUN_012033"/>
<name>A0A916E589_9GLOM</name>
<evidence type="ECO:0000313" key="2">
    <source>
        <dbReference type="Proteomes" id="UP000684084"/>
    </source>
</evidence>
<reference evidence="1" key="1">
    <citation type="submission" date="2020-05" db="EMBL/GenBank/DDBJ databases">
        <authorList>
            <person name="Rincon C."/>
            <person name="Sanders R I."/>
            <person name="Robbins C."/>
            <person name="Chaturvedi A."/>
        </authorList>
    </citation>
    <scope>NUCLEOTIDE SEQUENCE</scope>
    <source>
        <strain evidence="1">CHB12</strain>
    </source>
</reference>
<comment type="caution">
    <text evidence="1">The sequence shown here is derived from an EMBL/GenBank/DDBJ whole genome shotgun (WGS) entry which is preliminary data.</text>
</comment>
<gene>
    <name evidence="1" type="ORF">CHRIB12_LOCUS6117</name>
</gene>
<sequence>MLPDTLEGYCLTSPYQMAVRNSEVEYLAKANSLLLLFLQQIFRASTTSPVFKVIKVKVEQEKSPNHQMLINFPTLPTQRKIEKEKSHK</sequence>
<protein>
    <submittedName>
        <fullName evidence="1">Uncharacterized protein</fullName>
    </submittedName>
</protein>
<accession>A0A916E589</accession>
<dbReference type="AlphaFoldDB" id="A0A916E589"/>
<dbReference type="Proteomes" id="UP000684084">
    <property type="component" value="Unassembled WGS sequence"/>
</dbReference>
<dbReference type="EMBL" id="CAGKOT010000010">
    <property type="protein sequence ID" value="CAB5355571.1"/>
    <property type="molecule type" value="Genomic_DNA"/>
</dbReference>
<proteinExistence type="predicted"/>
<evidence type="ECO:0000313" key="1">
    <source>
        <dbReference type="EMBL" id="CAB5355571.1"/>
    </source>
</evidence>